<dbReference type="EMBL" id="CP036262">
    <property type="protein sequence ID" value="QDS95517.1"/>
    <property type="molecule type" value="Genomic_DNA"/>
</dbReference>
<dbReference type="Gene3D" id="3.40.50.720">
    <property type="entry name" value="NAD(P)-binding Rossmann-like Domain"/>
    <property type="match status" value="1"/>
</dbReference>
<evidence type="ECO:0000256" key="11">
    <source>
        <dbReference type="ARBA" id="ARBA00049080"/>
    </source>
</evidence>
<dbReference type="Gene3D" id="3.30.360.10">
    <property type="entry name" value="Dihydrodipicolinate Reductase, domain 2"/>
    <property type="match status" value="1"/>
</dbReference>
<feature type="binding site" evidence="13">
    <location>
        <begin position="95"/>
        <end position="97"/>
    </location>
    <ligand>
        <name>NAD(+)</name>
        <dbReference type="ChEBI" id="CHEBI:57540"/>
    </ligand>
</feature>
<comment type="caution">
    <text evidence="13">Lacks conserved residue(s) required for the propagation of feature annotation.</text>
</comment>
<dbReference type="PIRSF" id="PIRSF000161">
    <property type="entry name" value="DHPR"/>
    <property type="match status" value="1"/>
</dbReference>
<feature type="active site" description="Proton donor" evidence="13">
    <location>
        <position position="159"/>
    </location>
</feature>
<comment type="subunit">
    <text evidence="13">Homotetramer.</text>
</comment>
<dbReference type="HAMAP" id="MF_00102">
    <property type="entry name" value="DapB"/>
    <property type="match status" value="1"/>
</dbReference>
<evidence type="ECO:0000259" key="14">
    <source>
        <dbReference type="Pfam" id="PF01113"/>
    </source>
</evidence>
<dbReference type="GO" id="GO:0051287">
    <property type="term" value="F:NAD binding"/>
    <property type="evidence" value="ECO:0007669"/>
    <property type="project" value="UniProtKB-UniRule"/>
</dbReference>
<evidence type="ECO:0000256" key="1">
    <source>
        <dbReference type="ARBA" id="ARBA00006642"/>
    </source>
</evidence>
<evidence type="ECO:0000256" key="3">
    <source>
        <dbReference type="ARBA" id="ARBA00022605"/>
    </source>
</evidence>
<dbReference type="KEGG" id="rml:FF011L_43140"/>
<keyword evidence="3 13" id="KW-0028">Amino-acid biosynthesis</keyword>
<dbReference type="GO" id="GO:0016726">
    <property type="term" value="F:oxidoreductase activity, acting on CH or CH2 groups, NAD or NADP as acceptor"/>
    <property type="evidence" value="ECO:0007669"/>
    <property type="project" value="UniProtKB-UniRule"/>
</dbReference>
<dbReference type="InterPro" id="IPR036291">
    <property type="entry name" value="NAD(P)-bd_dom_sf"/>
</dbReference>
<dbReference type="CDD" id="cd02274">
    <property type="entry name" value="DHDPR_N"/>
    <property type="match status" value="1"/>
</dbReference>
<dbReference type="OrthoDB" id="9790352at2"/>
<evidence type="ECO:0000256" key="7">
    <source>
        <dbReference type="ARBA" id="ARBA00023027"/>
    </source>
</evidence>
<evidence type="ECO:0000256" key="13">
    <source>
        <dbReference type="HAMAP-Rule" id="MF_00102"/>
    </source>
</evidence>
<keyword evidence="4 13" id="KW-0521">NADP</keyword>
<keyword evidence="17" id="KW-1185">Reference proteome</keyword>
<evidence type="ECO:0000256" key="9">
    <source>
        <dbReference type="ARBA" id="ARBA00037922"/>
    </source>
</evidence>
<evidence type="ECO:0000256" key="2">
    <source>
        <dbReference type="ARBA" id="ARBA00022490"/>
    </source>
</evidence>
<dbReference type="SUPFAM" id="SSF55347">
    <property type="entry name" value="Glyceraldehyde-3-phosphate dehydrogenase-like, C-terminal domain"/>
    <property type="match status" value="1"/>
</dbReference>
<keyword evidence="7 13" id="KW-0520">NAD</keyword>
<dbReference type="RefSeq" id="WP_145353695.1">
    <property type="nucleotide sequence ID" value="NZ_CP036262.1"/>
</dbReference>
<sequence>MLRIAVHGAAGRMGRRVVALAAGDPDFRVVAAIEHADHSDLGKDAGFLAGLSELDVPVASAWPDDIDVIVDFSLPEAVDGVIDSAVKANAALVMATTGLTSEQHDRLKQASEKIAIVWAPSMSLAVNLTMRMAQQVTAALKDVSGGVDVEIIERHHRFKEDAPSGTALKFGELIAAEFEREPGASAIKHVHGREGKTGMRTGNEIGYHAVRTGDNPGEHTIVFGMMGETIELKVAASNRDSYAAGALAAAKWLQDQPAGMYSMFDVLGMK</sequence>
<comment type="caution">
    <text evidence="13">Was originally thought to be a dihydrodipicolinate reductase (DHDPR), catalyzing the conversion of dihydrodipicolinate to tetrahydrodipicolinate. However, it was shown in E.coli that the substrate of the enzymatic reaction is not dihydrodipicolinate (DHDP) but in fact (2S,4S)-4-hydroxy-2,3,4,5-tetrahydrodipicolinic acid (HTPA), the product released by the DapA-catalyzed reaction.</text>
</comment>
<evidence type="ECO:0000256" key="4">
    <source>
        <dbReference type="ARBA" id="ARBA00022857"/>
    </source>
</evidence>
<dbReference type="PROSITE" id="PS01298">
    <property type="entry name" value="DAPB"/>
    <property type="match status" value="1"/>
</dbReference>
<feature type="binding site" evidence="13">
    <location>
        <begin position="165"/>
        <end position="166"/>
    </location>
    <ligand>
        <name>(S)-2,3,4,5-tetrahydrodipicolinate</name>
        <dbReference type="ChEBI" id="CHEBI:16845"/>
    </ligand>
</feature>
<feature type="domain" description="Dihydrodipicolinate reductase N-terminal" evidence="14">
    <location>
        <begin position="3"/>
        <end position="122"/>
    </location>
</feature>
<proteinExistence type="inferred from homology"/>
<evidence type="ECO:0000256" key="5">
    <source>
        <dbReference type="ARBA" id="ARBA00022915"/>
    </source>
</evidence>
<evidence type="ECO:0000256" key="12">
    <source>
        <dbReference type="ARBA" id="ARBA00049396"/>
    </source>
</evidence>
<feature type="binding site" evidence="13">
    <location>
        <begin position="8"/>
        <end position="13"/>
    </location>
    <ligand>
        <name>NAD(+)</name>
        <dbReference type="ChEBI" id="CHEBI:57540"/>
    </ligand>
</feature>
<dbReference type="InterPro" id="IPR000846">
    <property type="entry name" value="DapB_N"/>
</dbReference>
<name>A0A517ML69_9BACT</name>
<evidence type="ECO:0000256" key="8">
    <source>
        <dbReference type="ARBA" id="ARBA00023154"/>
    </source>
</evidence>
<comment type="catalytic activity">
    <reaction evidence="12 13">
        <text>(S)-2,3,4,5-tetrahydrodipicolinate + NAD(+) + H2O = (2S,4S)-4-hydroxy-2,3,4,5-tetrahydrodipicolinate + NADH + H(+)</text>
        <dbReference type="Rhea" id="RHEA:35323"/>
        <dbReference type="ChEBI" id="CHEBI:15377"/>
        <dbReference type="ChEBI" id="CHEBI:15378"/>
        <dbReference type="ChEBI" id="CHEBI:16845"/>
        <dbReference type="ChEBI" id="CHEBI:57540"/>
        <dbReference type="ChEBI" id="CHEBI:57945"/>
        <dbReference type="ChEBI" id="CHEBI:67139"/>
        <dbReference type="EC" id="1.17.1.8"/>
    </reaction>
</comment>
<comment type="catalytic activity">
    <reaction evidence="11 13">
        <text>(S)-2,3,4,5-tetrahydrodipicolinate + NADP(+) + H2O = (2S,4S)-4-hydroxy-2,3,4,5-tetrahydrodipicolinate + NADPH + H(+)</text>
        <dbReference type="Rhea" id="RHEA:35331"/>
        <dbReference type="ChEBI" id="CHEBI:15377"/>
        <dbReference type="ChEBI" id="CHEBI:15378"/>
        <dbReference type="ChEBI" id="CHEBI:16845"/>
        <dbReference type="ChEBI" id="CHEBI:57783"/>
        <dbReference type="ChEBI" id="CHEBI:58349"/>
        <dbReference type="ChEBI" id="CHEBI:67139"/>
        <dbReference type="EC" id="1.17.1.8"/>
    </reaction>
</comment>
<evidence type="ECO:0000313" key="16">
    <source>
        <dbReference type="EMBL" id="QDS95517.1"/>
    </source>
</evidence>
<comment type="pathway">
    <text evidence="9 13">Amino-acid biosynthesis; L-lysine biosynthesis via DAP pathway; (S)-tetrahydrodipicolinate from L-aspartate: step 4/4.</text>
</comment>
<dbReference type="PANTHER" id="PTHR20836:SF0">
    <property type="entry name" value="4-HYDROXY-TETRAHYDRODIPICOLINATE REDUCTASE 1, CHLOROPLASTIC-RELATED"/>
    <property type="match status" value="1"/>
</dbReference>
<accession>A0A517ML69</accession>
<dbReference type="GO" id="GO:0050661">
    <property type="term" value="F:NADP binding"/>
    <property type="evidence" value="ECO:0007669"/>
    <property type="project" value="UniProtKB-UniRule"/>
</dbReference>
<feature type="domain" description="Dihydrodipicolinate reductase C-terminal" evidence="15">
    <location>
        <begin position="126"/>
        <end position="267"/>
    </location>
</feature>
<comment type="similarity">
    <text evidence="1 13">Belongs to the DapB family.</text>
</comment>
<dbReference type="InterPro" id="IPR022663">
    <property type="entry name" value="DapB_C"/>
</dbReference>
<feature type="binding site" evidence="13">
    <location>
        <position position="156"/>
    </location>
    <ligand>
        <name>(S)-2,3,4,5-tetrahydrodipicolinate</name>
        <dbReference type="ChEBI" id="CHEBI:16845"/>
    </ligand>
</feature>
<dbReference type="NCBIfam" id="TIGR00036">
    <property type="entry name" value="dapB"/>
    <property type="match status" value="1"/>
</dbReference>
<dbReference type="GO" id="GO:0019877">
    <property type="term" value="P:diaminopimelate biosynthetic process"/>
    <property type="evidence" value="ECO:0007669"/>
    <property type="project" value="UniProtKB-UniRule"/>
</dbReference>
<feature type="active site" description="Proton donor/acceptor" evidence="13">
    <location>
        <position position="155"/>
    </location>
</feature>
<evidence type="ECO:0000256" key="10">
    <source>
        <dbReference type="ARBA" id="ARBA00038983"/>
    </source>
</evidence>
<gene>
    <name evidence="13 16" type="primary">dapB</name>
    <name evidence="16" type="ORF">FF011L_43140</name>
</gene>
<dbReference type="Pfam" id="PF05173">
    <property type="entry name" value="DapB_C"/>
    <property type="match status" value="1"/>
</dbReference>
<dbReference type="Pfam" id="PF01113">
    <property type="entry name" value="DapB_N"/>
    <property type="match status" value="1"/>
</dbReference>
<dbReference type="AlphaFoldDB" id="A0A517ML69"/>
<keyword evidence="8 13" id="KW-0457">Lysine biosynthesis</keyword>
<dbReference type="UniPathway" id="UPA00034">
    <property type="reaction ID" value="UER00018"/>
</dbReference>
<reference evidence="16 17" key="1">
    <citation type="submission" date="2019-02" db="EMBL/GenBank/DDBJ databases">
        <title>Deep-cultivation of Planctomycetes and their phenomic and genomic characterization uncovers novel biology.</title>
        <authorList>
            <person name="Wiegand S."/>
            <person name="Jogler M."/>
            <person name="Boedeker C."/>
            <person name="Pinto D."/>
            <person name="Vollmers J."/>
            <person name="Rivas-Marin E."/>
            <person name="Kohn T."/>
            <person name="Peeters S.H."/>
            <person name="Heuer A."/>
            <person name="Rast P."/>
            <person name="Oberbeckmann S."/>
            <person name="Bunk B."/>
            <person name="Jeske O."/>
            <person name="Meyerdierks A."/>
            <person name="Storesund J.E."/>
            <person name="Kallscheuer N."/>
            <person name="Luecker S."/>
            <person name="Lage O.M."/>
            <person name="Pohl T."/>
            <person name="Merkel B.J."/>
            <person name="Hornburger P."/>
            <person name="Mueller R.-W."/>
            <person name="Bruemmer F."/>
            <person name="Labrenz M."/>
            <person name="Spormann A.M."/>
            <person name="Op den Camp H."/>
            <person name="Overmann J."/>
            <person name="Amann R."/>
            <person name="Jetten M.S.M."/>
            <person name="Mascher T."/>
            <person name="Medema M.H."/>
            <person name="Devos D.P."/>
            <person name="Kaster A.-K."/>
            <person name="Ovreas L."/>
            <person name="Rohde M."/>
            <person name="Galperin M.Y."/>
            <person name="Jogler C."/>
        </authorList>
    </citation>
    <scope>NUCLEOTIDE SEQUENCE [LARGE SCALE GENOMIC DNA]</scope>
    <source>
        <strain evidence="16 17">FF011L</strain>
    </source>
</reference>
<feature type="binding site" evidence="13">
    <location>
        <begin position="119"/>
        <end position="122"/>
    </location>
    <ligand>
        <name>NAD(+)</name>
        <dbReference type="ChEBI" id="CHEBI:57540"/>
    </ligand>
</feature>
<dbReference type="EC" id="1.17.1.8" evidence="10 13"/>
<protein>
    <recommendedName>
        <fullName evidence="10 13">4-hydroxy-tetrahydrodipicolinate reductase</fullName>
        <shortName evidence="13">HTPA reductase</shortName>
        <ecNumber evidence="10 13">1.17.1.8</ecNumber>
    </recommendedName>
</protein>
<dbReference type="InterPro" id="IPR022664">
    <property type="entry name" value="DapB_N_CS"/>
</dbReference>
<dbReference type="GO" id="GO:0005829">
    <property type="term" value="C:cytosol"/>
    <property type="evidence" value="ECO:0007669"/>
    <property type="project" value="TreeGrafter"/>
</dbReference>
<evidence type="ECO:0000313" key="17">
    <source>
        <dbReference type="Proteomes" id="UP000320672"/>
    </source>
</evidence>
<evidence type="ECO:0000256" key="6">
    <source>
        <dbReference type="ARBA" id="ARBA00023002"/>
    </source>
</evidence>
<comment type="subcellular location">
    <subcellularLocation>
        <location evidence="13">Cytoplasm</location>
    </subcellularLocation>
</comment>
<evidence type="ECO:0000259" key="15">
    <source>
        <dbReference type="Pfam" id="PF05173"/>
    </source>
</evidence>
<organism evidence="16 17">
    <name type="scientific">Roseimaritima multifibrata</name>
    <dbReference type="NCBI Taxonomy" id="1930274"/>
    <lineage>
        <taxon>Bacteria</taxon>
        <taxon>Pseudomonadati</taxon>
        <taxon>Planctomycetota</taxon>
        <taxon>Planctomycetia</taxon>
        <taxon>Pirellulales</taxon>
        <taxon>Pirellulaceae</taxon>
        <taxon>Roseimaritima</taxon>
    </lineage>
</organism>
<feature type="binding site" evidence="13">
    <location>
        <position position="34"/>
    </location>
    <ligand>
        <name>NAD(+)</name>
        <dbReference type="ChEBI" id="CHEBI:57540"/>
    </ligand>
</feature>
<keyword evidence="5 13" id="KW-0220">Diaminopimelate biosynthesis</keyword>
<dbReference type="GO" id="GO:0009089">
    <property type="term" value="P:lysine biosynthetic process via diaminopimelate"/>
    <property type="evidence" value="ECO:0007669"/>
    <property type="project" value="UniProtKB-UniRule"/>
</dbReference>
<dbReference type="Proteomes" id="UP000320672">
    <property type="component" value="Chromosome"/>
</dbReference>
<keyword evidence="6 13" id="KW-0560">Oxidoreductase</keyword>
<dbReference type="PANTHER" id="PTHR20836">
    <property type="entry name" value="DIHYDRODIPICOLINATE REDUCTASE"/>
    <property type="match status" value="1"/>
</dbReference>
<keyword evidence="2 13" id="KW-0963">Cytoplasm</keyword>
<dbReference type="GO" id="GO:0008839">
    <property type="term" value="F:4-hydroxy-tetrahydrodipicolinate reductase"/>
    <property type="evidence" value="ECO:0007669"/>
    <property type="project" value="UniProtKB-UniRule"/>
</dbReference>
<dbReference type="SUPFAM" id="SSF51735">
    <property type="entry name" value="NAD(P)-binding Rossmann-fold domains"/>
    <property type="match status" value="1"/>
</dbReference>
<dbReference type="InterPro" id="IPR023940">
    <property type="entry name" value="DHDPR_bac"/>
</dbReference>
<comment type="function">
    <text evidence="13">Catalyzes the conversion of 4-hydroxy-tetrahydrodipicolinate (HTPA) to tetrahydrodipicolinate.</text>
</comment>